<proteinExistence type="inferred from homology"/>
<keyword evidence="3" id="KW-0479">Metal-binding</keyword>
<dbReference type="OrthoDB" id="9800855at2"/>
<evidence type="ECO:0000256" key="13">
    <source>
        <dbReference type="PROSITE-ProRule" id="PRU00391"/>
    </source>
</evidence>
<accession>A0A1J7BQV0</accession>
<dbReference type="PANTHER" id="PTHR22993:SF9">
    <property type="entry name" value="FORMAMIDOPYRIMIDINE-DNA GLYCOSYLASE"/>
    <property type="match status" value="1"/>
</dbReference>
<organism evidence="16 17">
    <name type="scientific">Flavobacterium johnsoniae</name>
    <name type="common">Cytophaga johnsonae</name>
    <dbReference type="NCBI Taxonomy" id="986"/>
    <lineage>
        <taxon>Bacteria</taxon>
        <taxon>Pseudomonadati</taxon>
        <taxon>Bacteroidota</taxon>
        <taxon>Flavobacteriia</taxon>
        <taxon>Flavobacteriales</taxon>
        <taxon>Flavobacteriaceae</taxon>
        <taxon>Flavobacterium</taxon>
    </lineage>
</organism>
<keyword evidence="10" id="KW-0456">Lyase</keyword>
<keyword evidence="11" id="KW-0511">Multifunctional enzyme</keyword>
<keyword evidence="16" id="KW-0540">Nuclease</keyword>
<dbReference type="EMBL" id="MLFK01000008">
    <property type="protein sequence ID" value="OIV41083.1"/>
    <property type="molecule type" value="Genomic_DNA"/>
</dbReference>
<keyword evidence="12" id="KW-0326">Glycosidase</keyword>
<dbReference type="CDD" id="cd08974">
    <property type="entry name" value="BaFpgNei_N_2"/>
    <property type="match status" value="1"/>
</dbReference>
<dbReference type="Pfam" id="PF01149">
    <property type="entry name" value="Fapy_DNA_glyco"/>
    <property type="match status" value="1"/>
</dbReference>
<dbReference type="InterPro" id="IPR015886">
    <property type="entry name" value="H2TH_FPG"/>
</dbReference>
<comment type="catalytic activity">
    <reaction evidence="1">
        <text>Hydrolysis of DNA containing ring-opened 7-methylguanine residues, releasing 2,6-diamino-4-hydroxy-5-(N-methyl)formamidopyrimidine.</text>
        <dbReference type="EC" id="3.2.2.23"/>
    </reaction>
</comment>
<keyword evidence="8" id="KW-0238">DNA-binding</keyword>
<reference evidence="16 17" key="1">
    <citation type="submission" date="2016-10" db="EMBL/GenBank/DDBJ databases">
        <title>Draft Genome Sequence of Rhizobacteria Flavobacterium johnsoniae CI04.</title>
        <authorList>
            <person name="Bravo J.I."/>
            <person name="Lozano G.L."/>
            <person name="Handelsman J."/>
        </authorList>
    </citation>
    <scope>NUCLEOTIDE SEQUENCE [LARGE SCALE GENOMIC DNA]</scope>
    <source>
        <strain evidence="16 17">CI04</strain>
    </source>
</reference>
<dbReference type="RefSeq" id="WP_071637482.1">
    <property type="nucleotide sequence ID" value="NZ_MLFK01000008.1"/>
</dbReference>
<dbReference type="SUPFAM" id="SSF81624">
    <property type="entry name" value="N-terminal domain of MutM-like DNA repair proteins"/>
    <property type="match status" value="1"/>
</dbReference>
<keyword evidence="17" id="KW-1185">Reference proteome</keyword>
<dbReference type="InterPro" id="IPR035937">
    <property type="entry name" value="FPG_N"/>
</dbReference>
<evidence type="ECO:0000256" key="4">
    <source>
        <dbReference type="ARBA" id="ARBA00022763"/>
    </source>
</evidence>
<feature type="domain" description="FPG-type" evidence="14">
    <location>
        <begin position="206"/>
        <end position="240"/>
    </location>
</feature>
<evidence type="ECO:0000256" key="12">
    <source>
        <dbReference type="ARBA" id="ARBA00023295"/>
    </source>
</evidence>
<evidence type="ECO:0000256" key="9">
    <source>
        <dbReference type="ARBA" id="ARBA00023204"/>
    </source>
</evidence>
<sequence>MPEGPSILILKEEAQQFAGKKVIEVSGNSSIDLDRLRDKTILSVKTWGKHFLICFEDFTVKIHLMMFGTYRINEKKESAPRLHLAFSNGEINFYTCSVKILEGSINQYYDWSEDVLNENWNPKKAKMSLEKIPNEKICDAILEQNIFSGVGNIIKNEVLYRCFIHPESVVGKIPHEKIDEIIAECSIYSFEFLYWKKKFELKKHWLAYSQKECKRCNLPFIKKPTGKKNRRSFFCTNCQQLHI</sequence>
<evidence type="ECO:0000256" key="1">
    <source>
        <dbReference type="ARBA" id="ARBA00001668"/>
    </source>
</evidence>
<evidence type="ECO:0000313" key="16">
    <source>
        <dbReference type="EMBL" id="OIV41083.1"/>
    </source>
</evidence>
<evidence type="ECO:0000256" key="6">
    <source>
        <dbReference type="ARBA" id="ARBA00022801"/>
    </source>
</evidence>
<evidence type="ECO:0000256" key="11">
    <source>
        <dbReference type="ARBA" id="ARBA00023268"/>
    </source>
</evidence>
<evidence type="ECO:0000256" key="5">
    <source>
        <dbReference type="ARBA" id="ARBA00022771"/>
    </source>
</evidence>
<comment type="similarity">
    <text evidence="2">Belongs to the FPG family.</text>
</comment>
<dbReference type="Proteomes" id="UP000182826">
    <property type="component" value="Unassembled WGS sequence"/>
</dbReference>
<dbReference type="InterPro" id="IPR012319">
    <property type="entry name" value="FPG_cat"/>
</dbReference>
<dbReference type="PROSITE" id="PS51068">
    <property type="entry name" value="FPG_CAT"/>
    <property type="match status" value="1"/>
</dbReference>
<evidence type="ECO:0000256" key="2">
    <source>
        <dbReference type="ARBA" id="ARBA00009409"/>
    </source>
</evidence>
<dbReference type="GO" id="GO:0003906">
    <property type="term" value="F:DNA-(apurinic or apyrimidinic site) endonuclease activity"/>
    <property type="evidence" value="ECO:0007669"/>
    <property type="project" value="InterPro"/>
</dbReference>
<dbReference type="PANTHER" id="PTHR22993">
    <property type="entry name" value="FORMAMIDOPYRIMIDINE-DNA GLYCOSYLASE"/>
    <property type="match status" value="1"/>
</dbReference>
<keyword evidence="7" id="KW-0862">Zinc</keyword>
<dbReference type="SMART" id="SM01232">
    <property type="entry name" value="H2TH"/>
    <property type="match status" value="1"/>
</dbReference>
<dbReference type="GO" id="GO:0003684">
    <property type="term" value="F:damaged DNA binding"/>
    <property type="evidence" value="ECO:0007669"/>
    <property type="project" value="InterPro"/>
</dbReference>
<dbReference type="SMART" id="SM00898">
    <property type="entry name" value="Fapy_DNA_glyco"/>
    <property type="match status" value="1"/>
</dbReference>
<dbReference type="InterPro" id="IPR000214">
    <property type="entry name" value="Znf_DNA_glyclase/AP_lyase"/>
</dbReference>
<evidence type="ECO:0000256" key="8">
    <source>
        <dbReference type="ARBA" id="ARBA00023125"/>
    </source>
</evidence>
<dbReference type="GO" id="GO:0006284">
    <property type="term" value="P:base-excision repair"/>
    <property type="evidence" value="ECO:0007669"/>
    <property type="project" value="InterPro"/>
</dbReference>
<dbReference type="Pfam" id="PF06831">
    <property type="entry name" value="H2TH"/>
    <property type="match status" value="1"/>
</dbReference>
<dbReference type="Gene3D" id="3.20.190.10">
    <property type="entry name" value="MutM-like, N-terminal"/>
    <property type="match status" value="1"/>
</dbReference>
<protein>
    <submittedName>
        <fullName evidence="16">Endonuclease</fullName>
    </submittedName>
</protein>
<dbReference type="PROSITE" id="PS51066">
    <property type="entry name" value="ZF_FPG_2"/>
    <property type="match status" value="1"/>
</dbReference>
<dbReference type="AlphaFoldDB" id="A0A1J7BQV0"/>
<dbReference type="GO" id="GO:0008534">
    <property type="term" value="F:oxidized purine nucleobase lesion DNA N-glycosylase activity"/>
    <property type="evidence" value="ECO:0007669"/>
    <property type="project" value="UniProtKB-EC"/>
</dbReference>
<evidence type="ECO:0000313" key="17">
    <source>
        <dbReference type="Proteomes" id="UP000182826"/>
    </source>
</evidence>
<keyword evidence="5 13" id="KW-0863">Zinc-finger</keyword>
<name>A0A1J7BQV0_FLAJO</name>
<comment type="caution">
    <text evidence="16">The sequence shown here is derived from an EMBL/GenBank/DDBJ whole genome shotgun (WGS) entry which is preliminary data.</text>
</comment>
<evidence type="ECO:0000259" key="14">
    <source>
        <dbReference type="PROSITE" id="PS51066"/>
    </source>
</evidence>
<keyword evidence="4" id="KW-0227">DNA damage</keyword>
<evidence type="ECO:0000256" key="3">
    <source>
        <dbReference type="ARBA" id="ARBA00022723"/>
    </source>
</evidence>
<evidence type="ECO:0000256" key="10">
    <source>
        <dbReference type="ARBA" id="ARBA00023239"/>
    </source>
</evidence>
<dbReference type="InterPro" id="IPR010979">
    <property type="entry name" value="Ribosomal_uS13-like_H2TH"/>
</dbReference>
<gene>
    <name evidence="16" type="ORF">BKM63_15410</name>
</gene>
<dbReference type="GO" id="GO:0016829">
    <property type="term" value="F:lyase activity"/>
    <property type="evidence" value="ECO:0007669"/>
    <property type="project" value="UniProtKB-KW"/>
</dbReference>
<keyword evidence="16" id="KW-0255">Endonuclease</keyword>
<evidence type="ECO:0000259" key="15">
    <source>
        <dbReference type="PROSITE" id="PS51068"/>
    </source>
</evidence>
<evidence type="ECO:0000256" key="7">
    <source>
        <dbReference type="ARBA" id="ARBA00022833"/>
    </source>
</evidence>
<keyword evidence="9" id="KW-0234">DNA repair</keyword>
<dbReference type="GO" id="GO:0008270">
    <property type="term" value="F:zinc ion binding"/>
    <property type="evidence" value="ECO:0007669"/>
    <property type="project" value="UniProtKB-KW"/>
</dbReference>
<keyword evidence="6" id="KW-0378">Hydrolase</keyword>
<dbReference type="Gene3D" id="1.10.8.50">
    <property type="match status" value="1"/>
</dbReference>
<dbReference type="SUPFAM" id="SSF46946">
    <property type="entry name" value="S13-like H2TH domain"/>
    <property type="match status" value="1"/>
</dbReference>
<feature type="domain" description="Formamidopyrimidine-DNA glycosylase catalytic" evidence="15">
    <location>
        <begin position="2"/>
        <end position="101"/>
    </location>
</feature>